<feature type="signal peptide" evidence="1">
    <location>
        <begin position="1"/>
        <end position="27"/>
    </location>
</feature>
<proteinExistence type="predicted"/>
<dbReference type="InterPro" id="IPR039448">
    <property type="entry name" value="Beta_helix"/>
</dbReference>
<protein>
    <recommendedName>
        <fullName evidence="2">Right handed beta helix domain-containing protein</fullName>
    </recommendedName>
</protein>
<dbReference type="Pfam" id="PF13229">
    <property type="entry name" value="Beta_helix"/>
    <property type="match status" value="1"/>
</dbReference>
<accession>A0A372G8M2</accession>
<dbReference type="InterPro" id="IPR012334">
    <property type="entry name" value="Pectin_lyas_fold"/>
</dbReference>
<organism evidence="3 4">
    <name type="scientific">Actinomadura spongiicola</name>
    <dbReference type="NCBI Taxonomy" id="2303421"/>
    <lineage>
        <taxon>Bacteria</taxon>
        <taxon>Bacillati</taxon>
        <taxon>Actinomycetota</taxon>
        <taxon>Actinomycetes</taxon>
        <taxon>Streptosporangiales</taxon>
        <taxon>Thermomonosporaceae</taxon>
        <taxon>Actinomadura</taxon>
    </lineage>
</organism>
<feature type="domain" description="Right handed beta helix" evidence="2">
    <location>
        <begin position="97"/>
        <end position="230"/>
    </location>
</feature>
<reference evidence="3 4" key="1">
    <citation type="submission" date="2018-08" db="EMBL/GenBank/DDBJ databases">
        <title>Actinomadura spongicola sp. nov., isolated from marine sponge Leucetta chagosensis.</title>
        <authorList>
            <person name="Li L."/>
            <person name="Lin H.W."/>
        </authorList>
    </citation>
    <scope>NUCLEOTIDE SEQUENCE [LARGE SCALE GENOMIC DNA]</scope>
    <source>
        <strain evidence="3 4">LHW52907</strain>
    </source>
</reference>
<evidence type="ECO:0000313" key="4">
    <source>
        <dbReference type="Proteomes" id="UP000262882"/>
    </source>
</evidence>
<dbReference type="InterPro" id="IPR011050">
    <property type="entry name" value="Pectin_lyase_fold/virulence"/>
</dbReference>
<keyword evidence="1" id="KW-0732">Signal</keyword>
<keyword evidence="4" id="KW-1185">Reference proteome</keyword>
<gene>
    <name evidence="3" type="ORF">D0T12_30795</name>
</gene>
<dbReference type="SMART" id="SM00710">
    <property type="entry name" value="PbH1"/>
    <property type="match status" value="4"/>
</dbReference>
<dbReference type="InterPro" id="IPR006626">
    <property type="entry name" value="PbH1"/>
</dbReference>
<sequence>MRRTIAAPLGTVVALAGLAAIAPSSQAHPGAQTHIVWPGHSLQSAVDRARPGDTLRLKAGHYDGGILVRKPLTIRGEGNDTIIRPGRTDHCAKAKVPGMGICVVGRPKHPVTGVVIKQVTVQGFRDTGVYGNYTDRMKVLAVLAKKNGEYGIAQFNSTRGEFVWNWTIENKNDAGLYVGDTANAQGTEVAWNHSSGNALGLLIRHARHIKVHDNTFTDNCTGIALVDDGQRTGQGNTTIWKNNVSKNNKFCAPHGPAPALNGTGILFFGGDHNEVAKNTVHKNRGKLAYSGGIVLFRGVPPRSRPATHNLIKANDLRENAPYDLVNRSGSKTNRFLGNTCRTSSPPNLC</sequence>
<evidence type="ECO:0000313" key="3">
    <source>
        <dbReference type="EMBL" id="RFS81677.1"/>
    </source>
</evidence>
<dbReference type="EMBL" id="QVNQ01000012">
    <property type="protein sequence ID" value="RFS81677.1"/>
    <property type="molecule type" value="Genomic_DNA"/>
</dbReference>
<dbReference type="SUPFAM" id="SSF51126">
    <property type="entry name" value="Pectin lyase-like"/>
    <property type="match status" value="1"/>
</dbReference>
<comment type="caution">
    <text evidence="3">The sequence shown here is derived from an EMBL/GenBank/DDBJ whole genome shotgun (WGS) entry which is preliminary data.</text>
</comment>
<dbReference type="AlphaFoldDB" id="A0A372G8M2"/>
<dbReference type="RefSeq" id="WP_117404082.1">
    <property type="nucleotide sequence ID" value="NZ_QVNQ01000012.1"/>
</dbReference>
<evidence type="ECO:0000256" key="1">
    <source>
        <dbReference type="SAM" id="SignalP"/>
    </source>
</evidence>
<dbReference type="OrthoDB" id="339817at2"/>
<evidence type="ECO:0000259" key="2">
    <source>
        <dbReference type="Pfam" id="PF13229"/>
    </source>
</evidence>
<dbReference type="Proteomes" id="UP000262882">
    <property type="component" value="Unassembled WGS sequence"/>
</dbReference>
<feature type="chain" id="PRO_5016911066" description="Right handed beta helix domain-containing protein" evidence="1">
    <location>
        <begin position="28"/>
        <end position="349"/>
    </location>
</feature>
<name>A0A372G8M2_9ACTN</name>
<dbReference type="Gene3D" id="2.160.20.10">
    <property type="entry name" value="Single-stranded right-handed beta-helix, Pectin lyase-like"/>
    <property type="match status" value="1"/>
</dbReference>